<organism evidence="1 2">
    <name type="scientific">Actinokineospora terrae</name>
    <dbReference type="NCBI Taxonomy" id="155974"/>
    <lineage>
        <taxon>Bacteria</taxon>
        <taxon>Bacillati</taxon>
        <taxon>Actinomycetota</taxon>
        <taxon>Actinomycetes</taxon>
        <taxon>Pseudonocardiales</taxon>
        <taxon>Pseudonocardiaceae</taxon>
        <taxon>Actinokineospora</taxon>
    </lineage>
</organism>
<dbReference type="Proteomes" id="UP000199051">
    <property type="component" value="Unassembled WGS sequence"/>
</dbReference>
<keyword evidence="2" id="KW-1185">Reference proteome</keyword>
<proteinExistence type="predicted"/>
<name>A0A1H9W1I8_9PSEU</name>
<gene>
    <name evidence="1" type="ORF">SAMN04487818_109282</name>
</gene>
<evidence type="ECO:0000313" key="1">
    <source>
        <dbReference type="EMBL" id="SES27782.1"/>
    </source>
</evidence>
<dbReference type="STRING" id="155974.SAMN04487818_109282"/>
<reference evidence="2" key="1">
    <citation type="submission" date="2016-10" db="EMBL/GenBank/DDBJ databases">
        <authorList>
            <person name="Varghese N."/>
            <person name="Submissions S."/>
        </authorList>
    </citation>
    <scope>NUCLEOTIDE SEQUENCE [LARGE SCALE GENOMIC DNA]</scope>
    <source>
        <strain evidence="2">DSM 44260</strain>
    </source>
</reference>
<accession>A0A1H9W1I8</accession>
<evidence type="ECO:0000313" key="2">
    <source>
        <dbReference type="Proteomes" id="UP000199051"/>
    </source>
</evidence>
<dbReference type="RefSeq" id="WP_092781927.1">
    <property type="nucleotide sequence ID" value="NZ_FOGI01000009.1"/>
</dbReference>
<protein>
    <submittedName>
        <fullName evidence="1">Uncharacterized protein</fullName>
    </submittedName>
</protein>
<sequence>MSVELVVTALLAGAAASTSNTTTAAVDAYAALTTEIRRVLRRREEDFVVDAEVAEDVHVPEQRADLTATLTATGAGDDPEVLIRARDLLVVLGYRSMLEIAD</sequence>
<dbReference type="EMBL" id="FOGI01000009">
    <property type="protein sequence ID" value="SES27782.1"/>
    <property type="molecule type" value="Genomic_DNA"/>
</dbReference>
<dbReference type="AlphaFoldDB" id="A0A1H9W1I8"/>